<organism evidence="2 3">
    <name type="scientific">Pelomonas margarita</name>
    <dbReference type="NCBI Taxonomy" id="3299031"/>
    <lineage>
        <taxon>Bacteria</taxon>
        <taxon>Pseudomonadati</taxon>
        <taxon>Pseudomonadota</taxon>
        <taxon>Betaproteobacteria</taxon>
        <taxon>Burkholderiales</taxon>
        <taxon>Sphaerotilaceae</taxon>
        <taxon>Roseateles</taxon>
    </lineage>
</organism>
<dbReference type="EMBL" id="JBIGHW010000011">
    <property type="protein sequence ID" value="MFG6442663.1"/>
    <property type="molecule type" value="Genomic_DNA"/>
</dbReference>
<feature type="domain" description="Beta-lactamase-related" evidence="1">
    <location>
        <begin position="30"/>
        <end position="404"/>
    </location>
</feature>
<keyword evidence="2" id="KW-0378">Hydrolase</keyword>
<dbReference type="PANTHER" id="PTHR43283:SF3">
    <property type="entry name" value="BETA-LACTAMASE FAMILY PROTEIN (AFU_ORTHOLOGUE AFUA_5G07500)"/>
    <property type="match status" value="1"/>
</dbReference>
<dbReference type="Pfam" id="PF00144">
    <property type="entry name" value="Beta-lactamase"/>
    <property type="match status" value="1"/>
</dbReference>
<evidence type="ECO:0000259" key="1">
    <source>
        <dbReference type="Pfam" id="PF00144"/>
    </source>
</evidence>
<dbReference type="InterPro" id="IPR001466">
    <property type="entry name" value="Beta-lactam-related"/>
</dbReference>
<evidence type="ECO:0000313" key="2">
    <source>
        <dbReference type="EMBL" id="MFG6442663.1"/>
    </source>
</evidence>
<dbReference type="Gene3D" id="3.40.710.10">
    <property type="entry name" value="DD-peptidase/beta-lactamase superfamily"/>
    <property type="match status" value="1"/>
</dbReference>
<proteinExistence type="predicted"/>
<dbReference type="EC" id="3.-.-.-" evidence="2"/>
<gene>
    <name evidence="2" type="ORF">ACG0Z3_18405</name>
</gene>
<sequence length="426" mass="46645">MSVRPWVTAVGLVLLATAAIAEPLVKPARVDEALRGLVQRGELVGVAALVYERGREAYFGAFGQSDREAGRAMSRDALMQIYSMTKPVTGVALMQLYEQGRFQLDDPVAKYLPEFANPRVWVGEGVDGQPLTEAAARAITIRDLGRNTAGFAPSFGLPPAMARFYEQHYAGTGFQSTLAELVARIASAPLVDHPGRRWTYDRAMNVQARLVETLSGQRFEDYLREHLFKPMGMASTRFHVAPDAADRPRFAATYSRQPDGSLRRIPDAEAHAYNDTDWALKTGTFGLVSTLDDYMRFARMLLDGGVAPNGARVLKAQTVQLMATDVLPAELSDRSWLPSKGNVGFGINVGVRVGPPRHAGDVSGAQGEFFWDGAANTLFWVDPRHDIAAVLFTQFFPPGDARLNQIFRESVYADDPQASAGSKPRP</sequence>
<dbReference type="GO" id="GO:0016787">
    <property type="term" value="F:hydrolase activity"/>
    <property type="evidence" value="ECO:0007669"/>
    <property type="project" value="UniProtKB-KW"/>
</dbReference>
<accession>A0ABW7FMW1</accession>
<protein>
    <submittedName>
        <fullName evidence="2">Serine hydrolase domain-containing protein</fullName>
        <ecNumber evidence="2">3.-.-.-</ecNumber>
    </submittedName>
</protein>
<keyword evidence="3" id="KW-1185">Reference proteome</keyword>
<dbReference type="Proteomes" id="UP001606301">
    <property type="component" value="Unassembled WGS sequence"/>
</dbReference>
<dbReference type="SUPFAM" id="SSF56601">
    <property type="entry name" value="beta-lactamase/transpeptidase-like"/>
    <property type="match status" value="1"/>
</dbReference>
<reference evidence="2 3" key="1">
    <citation type="submission" date="2024-08" db="EMBL/GenBank/DDBJ databases">
        <authorList>
            <person name="Lu H."/>
        </authorList>
    </citation>
    <scope>NUCLEOTIDE SEQUENCE [LARGE SCALE GENOMIC DNA]</scope>
    <source>
        <strain evidence="2 3">LKC17W</strain>
    </source>
</reference>
<dbReference type="RefSeq" id="WP_394400129.1">
    <property type="nucleotide sequence ID" value="NZ_JBIGHW010000011.1"/>
</dbReference>
<evidence type="ECO:0000313" key="3">
    <source>
        <dbReference type="Proteomes" id="UP001606301"/>
    </source>
</evidence>
<dbReference type="InterPro" id="IPR012338">
    <property type="entry name" value="Beta-lactam/transpept-like"/>
</dbReference>
<comment type="caution">
    <text evidence="2">The sequence shown here is derived from an EMBL/GenBank/DDBJ whole genome shotgun (WGS) entry which is preliminary data.</text>
</comment>
<name>A0ABW7FMW1_9BURK</name>
<dbReference type="InterPro" id="IPR050789">
    <property type="entry name" value="Diverse_Enzym_Activities"/>
</dbReference>
<dbReference type="PANTHER" id="PTHR43283">
    <property type="entry name" value="BETA-LACTAMASE-RELATED"/>
    <property type="match status" value="1"/>
</dbReference>